<dbReference type="GO" id="GO:0008770">
    <property type="term" value="F:[acyl-carrier-protein] phosphodiesterase activity"/>
    <property type="evidence" value="ECO:0007669"/>
    <property type="project" value="InterPro"/>
</dbReference>
<evidence type="ECO:0000256" key="4">
    <source>
        <dbReference type="ARBA" id="ARBA00023160"/>
    </source>
</evidence>
<evidence type="ECO:0000313" key="5">
    <source>
        <dbReference type="EMBL" id="WLD57978.1"/>
    </source>
</evidence>
<accession>A0AB38YF28</accession>
<dbReference type="PANTHER" id="PTHR38764:SF1">
    <property type="entry name" value="ACYL CARRIER PROTEIN PHOSPHODIESTERASE"/>
    <property type="match status" value="1"/>
</dbReference>
<keyword evidence="2" id="KW-0378">Hydrolase</keyword>
<evidence type="ECO:0000256" key="2">
    <source>
        <dbReference type="ARBA" id="ARBA00022801"/>
    </source>
</evidence>
<proteinExistence type="predicted"/>
<reference evidence="5" key="1">
    <citation type="submission" date="2022-07" db="EMBL/GenBank/DDBJ databases">
        <title>Complete genome sequence of Salinispirillum sp. LH10-3-1 capable of multiple carbohydrate inversion isolated from a soda lake.</title>
        <authorList>
            <person name="Liu J."/>
            <person name="Zhai Y."/>
            <person name="Zhang H."/>
            <person name="Yang H."/>
            <person name="Qu J."/>
            <person name="Li J."/>
        </authorList>
    </citation>
    <scope>NUCLEOTIDE SEQUENCE</scope>
    <source>
        <strain evidence="5">LH 10-3-1</strain>
    </source>
</reference>
<name>A0AB38YF28_9GAMM</name>
<sequence>MSARVGLYEHDMNYLAHLYFSDLTPDSCVGQLLPDCMPPRALPEHINPELALHIRLHQFIDRFTDQHDEVIALRQRFEPPYRRFAGVLIDVFFDHVLARDWSDWHHEPIEAFSTQVYTALEQYQGPENERLQALRLALITHRWLPGYAYPLGMQRALEGLNRRSRFDTPLAQAHTLLPELYPELAERFSRFFPALCEAVHTERSKLS</sequence>
<evidence type="ECO:0000256" key="1">
    <source>
        <dbReference type="ARBA" id="ARBA00022516"/>
    </source>
</evidence>
<evidence type="ECO:0000256" key="3">
    <source>
        <dbReference type="ARBA" id="ARBA00023098"/>
    </source>
</evidence>
<dbReference type="AlphaFoldDB" id="A0AB38YF28"/>
<protein>
    <submittedName>
        <fullName evidence="5">ACP phosphodiesterase</fullName>
    </submittedName>
</protein>
<keyword evidence="4" id="KW-0276">Fatty acid metabolism</keyword>
<dbReference type="InterPro" id="IPR007431">
    <property type="entry name" value="ACP_PD"/>
</dbReference>
<organism evidence="5">
    <name type="scientific">Salinispirillum sp. LH 10-3-1</name>
    <dbReference type="NCBI Taxonomy" id="2952525"/>
    <lineage>
        <taxon>Bacteria</taxon>
        <taxon>Pseudomonadati</taxon>
        <taxon>Pseudomonadota</taxon>
        <taxon>Gammaproteobacteria</taxon>
        <taxon>Oceanospirillales</taxon>
        <taxon>Saccharospirillaceae</taxon>
        <taxon>Salinispirillum</taxon>
    </lineage>
</organism>
<keyword evidence="1" id="KW-0444">Lipid biosynthesis</keyword>
<dbReference type="Pfam" id="PF04336">
    <property type="entry name" value="ACP_PD"/>
    <property type="match status" value="1"/>
</dbReference>
<dbReference type="GO" id="GO:0006633">
    <property type="term" value="P:fatty acid biosynthetic process"/>
    <property type="evidence" value="ECO:0007669"/>
    <property type="project" value="UniProtKB-KW"/>
</dbReference>
<dbReference type="RefSeq" id="WP_304995261.1">
    <property type="nucleotide sequence ID" value="NZ_CP101717.1"/>
</dbReference>
<dbReference type="EMBL" id="CP101717">
    <property type="protein sequence ID" value="WLD57978.1"/>
    <property type="molecule type" value="Genomic_DNA"/>
</dbReference>
<gene>
    <name evidence="5" type="ORF">NFC81_14875</name>
</gene>
<keyword evidence="4" id="KW-0275">Fatty acid biosynthesis</keyword>
<dbReference type="PANTHER" id="PTHR38764">
    <property type="entry name" value="ACYL CARRIER PROTEIN PHOSPHODIESTERASE"/>
    <property type="match status" value="1"/>
</dbReference>
<keyword evidence="3" id="KW-0443">Lipid metabolism</keyword>